<reference evidence="2" key="1">
    <citation type="submission" date="2014-03" db="EMBL/GenBank/DDBJ databases">
        <title>The sialotranscriptome of Amblyomma triste, Amblyomma parvum and Amblyomma cajennense ticks, uncovered by 454-based RNA-seq.</title>
        <authorList>
            <person name="Garcia G.R."/>
            <person name="Gardinassi L.G."/>
            <person name="Ribeiro J.M."/>
            <person name="Anatriello E."/>
            <person name="Ferreira B.R."/>
            <person name="Moreira H.N."/>
            <person name="Mafra C."/>
            <person name="Olegario M.M."/>
            <person name="Szabo P.J."/>
            <person name="Miranda-Santos I.K."/>
            <person name="Maruyama S.R."/>
        </authorList>
    </citation>
    <scope>NUCLEOTIDE SEQUENCE</scope>
    <source>
        <strain evidence="2">Uberlandia</strain>
        <tissue evidence="2">Salivary glands</tissue>
    </source>
</reference>
<organism evidence="2">
    <name type="scientific">Amblyomma cajennense</name>
    <name type="common">Cayenne tick</name>
    <name type="synonym">Acarus cajennensis</name>
    <dbReference type="NCBI Taxonomy" id="34607"/>
    <lineage>
        <taxon>Eukaryota</taxon>
        <taxon>Metazoa</taxon>
        <taxon>Ecdysozoa</taxon>
        <taxon>Arthropoda</taxon>
        <taxon>Chelicerata</taxon>
        <taxon>Arachnida</taxon>
        <taxon>Acari</taxon>
        <taxon>Parasitiformes</taxon>
        <taxon>Ixodida</taxon>
        <taxon>Ixodoidea</taxon>
        <taxon>Ixodidae</taxon>
        <taxon>Amblyomminae</taxon>
        <taxon>Amblyomma</taxon>
    </lineage>
</organism>
<dbReference type="GO" id="GO:0004867">
    <property type="term" value="F:serine-type endopeptidase inhibitor activity"/>
    <property type="evidence" value="ECO:0007669"/>
    <property type="project" value="InterPro"/>
</dbReference>
<feature type="non-terminal residue" evidence="2">
    <location>
        <position position="1"/>
    </location>
</feature>
<name>A0A023FE76_AMBCJ</name>
<dbReference type="SUPFAM" id="SSF57362">
    <property type="entry name" value="BPTI-like"/>
    <property type="match status" value="2"/>
</dbReference>
<protein>
    <submittedName>
        <fullName evidence="2">Putative secreted protein</fullName>
    </submittedName>
</protein>
<evidence type="ECO:0000313" key="2">
    <source>
        <dbReference type="EMBL" id="JAC19118.1"/>
    </source>
</evidence>
<feature type="signal peptide" evidence="1">
    <location>
        <begin position="1"/>
        <end position="27"/>
    </location>
</feature>
<sequence length="161" mass="17964">TFSVLSGREEKMILYLLVLNLFVTALGDDPRCQVRYLVDDYCDSVPGKRDVLYTYDEQTQRCVSAESCGPDTSKILFSTQDECIKACNALGDSLCEQTFSIYDHDDCEGDEDSTTVYAYHGPSKTCAEYEICDSTSTGEVVFSTKEECLRTCFVRGQASSH</sequence>
<evidence type="ECO:0000256" key="1">
    <source>
        <dbReference type="SAM" id="SignalP"/>
    </source>
</evidence>
<dbReference type="AlphaFoldDB" id="A0A023FE76"/>
<feature type="chain" id="PRO_5001520809" evidence="1">
    <location>
        <begin position="28"/>
        <end position="161"/>
    </location>
</feature>
<accession>A0A023FE76</accession>
<proteinExistence type="evidence at transcript level"/>
<dbReference type="Gene3D" id="4.10.410.10">
    <property type="entry name" value="Pancreatic trypsin inhibitor Kunitz domain"/>
    <property type="match status" value="1"/>
</dbReference>
<dbReference type="InterPro" id="IPR036880">
    <property type="entry name" value="Kunitz_BPTI_sf"/>
</dbReference>
<keyword evidence="1" id="KW-0732">Signal</keyword>
<dbReference type="EMBL" id="GBBK01005364">
    <property type="protein sequence ID" value="JAC19118.1"/>
    <property type="molecule type" value="mRNA"/>
</dbReference>